<feature type="compositionally biased region" description="Polar residues" evidence="1">
    <location>
        <begin position="15"/>
        <end position="32"/>
    </location>
</feature>
<evidence type="ECO:0000313" key="2">
    <source>
        <dbReference type="EMBL" id="KAG0152010.1"/>
    </source>
</evidence>
<dbReference type="EMBL" id="MU167210">
    <property type="protein sequence ID" value="KAG0152010.1"/>
    <property type="molecule type" value="Genomic_DNA"/>
</dbReference>
<sequence>MAATPPTPDPCALAITNSIPLTPGPTSASEIRSPSPFGTVYSLLPTPHGCGPSPGVGPQYSTRFGHAYTTTRSPSVANFFRSFEVNSSHGTREKLCRSFRPQKLCRALVQSPEDLRAFRSSWGPFPEIGQSFRGA</sequence>
<reference evidence="2" key="1">
    <citation type="submission" date="2013-11" db="EMBL/GenBank/DDBJ databases">
        <title>Genome sequence of the fusiform rust pathogen reveals effectors for host alternation and coevolution with pine.</title>
        <authorList>
            <consortium name="DOE Joint Genome Institute"/>
            <person name="Smith K."/>
            <person name="Pendleton A."/>
            <person name="Kubisiak T."/>
            <person name="Anderson C."/>
            <person name="Salamov A."/>
            <person name="Aerts A."/>
            <person name="Riley R."/>
            <person name="Clum A."/>
            <person name="Lindquist E."/>
            <person name="Ence D."/>
            <person name="Campbell M."/>
            <person name="Kronenberg Z."/>
            <person name="Feau N."/>
            <person name="Dhillon B."/>
            <person name="Hamelin R."/>
            <person name="Burleigh J."/>
            <person name="Smith J."/>
            <person name="Yandell M."/>
            <person name="Nelson C."/>
            <person name="Grigoriev I."/>
            <person name="Davis J."/>
        </authorList>
    </citation>
    <scope>NUCLEOTIDE SEQUENCE</scope>
    <source>
        <strain evidence="2">G11</strain>
    </source>
</reference>
<organism evidence="2 3">
    <name type="scientific">Cronartium quercuum f. sp. fusiforme G11</name>
    <dbReference type="NCBI Taxonomy" id="708437"/>
    <lineage>
        <taxon>Eukaryota</taxon>
        <taxon>Fungi</taxon>
        <taxon>Dikarya</taxon>
        <taxon>Basidiomycota</taxon>
        <taxon>Pucciniomycotina</taxon>
        <taxon>Pucciniomycetes</taxon>
        <taxon>Pucciniales</taxon>
        <taxon>Coleosporiaceae</taxon>
        <taxon>Cronartium</taxon>
    </lineage>
</organism>
<proteinExistence type="predicted"/>
<comment type="caution">
    <text evidence="2">The sequence shown here is derived from an EMBL/GenBank/DDBJ whole genome shotgun (WGS) entry which is preliminary data.</text>
</comment>
<dbReference type="Proteomes" id="UP000886653">
    <property type="component" value="Unassembled WGS sequence"/>
</dbReference>
<name>A0A9P6NRG2_9BASI</name>
<gene>
    <name evidence="2" type="ORF">CROQUDRAFT_650602</name>
</gene>
<keyword evidence="3" id="KW-1185">Reference proteome</keyword>
<accession>A0A9P6NRG2</accession>
<dbReference type="AlphaFoldDB" id="A0A9P6NRG2"/>
<feature type="region of interest" description="Disordered" evidence="1">
    <location>
        <begin position="1"/>
        <end position="32"/>
    </location>
</feature>
<evidence type="ECO:0000313" key="3">
    <source>
        <dbReference type="Proteomes" id="UP000886653"/>
    </source>
</evidence>
<evidence type="ECO:0000256" key="1">
    <source>
        <dbReference type="SAM" id="MobiDB-lite"/>
    </source>
</evidence>
<protein>
    <submittedName>
        <fullName evidence="2">Uncharacterized protein</fullName>
    </submittedName>
</protein>